<comment type="caution">
    <text evidence="1">The sequence shown here is derived from an EMBL/GenBank/DDBJ whole genome shotgun (WGS) entry which is preliminary data.</text>
</comment>
<evidence type="ECO:0000313" key="2">
    <source>
        <dbReference type="Proteomes" id="UP001056120"/>
    </source>
</evidence>
<proteinExistence type="predicted"/>
<keyword evidence="2" id="KW-1185">Reference proteome</keyword>
<sequence length="66" mass="7079">MSESEINLGGISSPQDLHLVDGGLPPFPCDLPESCFLRFLPSEVVAALVLVFSSNPPTFTKTLISF</sequence>
<reference evidence="1 2" key="2">
    <citation type="journal article" date="2022" name="Mol. Ecol. Resour.">
        <title>The genomes of chicory, endive, great burdock and yacon provide insights into Asteraceae paleo-polyploidization history and plant inulin production.</title>
        <authorList>
            <person name="Fan W."/>
            <person name="Wang S."/>
            <person name="Wang H."/>
            <person name="Wang A."/>
            <person name="Jiang F."/>
            <person name="Liu H."/>
            <person name="Zhao H."/>
            <person name="Xu D."/>
            <person name="Zhang Y."/>
        </authorList>
    </citation>
    <scope>NUCLEOTIDE SEQUENCE [LARGE SCALE GENOMIC DNA]</scope>
    <source>
        <strain evidence="2">cv. Yunnan</strain>
        <tissue evidence="1">Leaves</tissue>
    </source>
</reference>
<name>A0ACB9HRC5_9ASTR</name>
<accession>A0ACB9HRC5</accession>
<dbReference type="Proteomes" id="UP001056120">
    <property type="component" value="Linkage Group LG11"/>
</dbReference>
<organism evidence="1 2">
    <name type="scientific">Smallanthus sonchifolius</name>
    <dbReference type="NCBI Taxonomy" id="185202"/>
    <lineage>
        <taxon>Eukaryota</taxon>
        <taxon>Viridiplantae</taxon>
        <taxon>Streptophyta</taxon>
        <taxon>Embryophyta</taxon>
        <taxon>Tracheophyta</taxon>
        <taxon>Spermatophyta</taxon>
        <taxon>Magnoliopsida</taxon>
        <taxon>eudicotyledons</taxon>
        <taxon>Gunneridae</taxon>
        <taxon>Pentapetalae</taxon>
        <taxon>asterids</taxon>
        <taxon>campanulids</taxon>
        <taxon>Asterales</taxon>
        <taxon>Asteraceae</taxon>
        <taxon>Asteroideae</taxon>
        <taxon>Heliantheae alliance</taxon>
        <taxon>Millerieae</taxon>
        <taxon>Smallanthus</taxon>
    </lineage>
</organism>
<evidence type="ECO:0000313" key="1">
    <source>
        <dbReference type="EMBL" id="KAI3798344.1"/>
    </source>
</evidence>
<reference evidence="2" key="1">
    <citation type="journal article" date="2022" name="Mol. Ecol. Resour.">
        <title>The genomes of chicory, endive, great burdock and yacon provide insights into Asteraceae palaeo-polyploidization history and plant inulin production.</title>
        <authorList>
            <person name="Fan W."/>
            <person name="Wang S."/>
            <person name="Wang H."/>
            <person name="Wang A."/>
            <person name="Jiang F."/>
            <person name="Liu H."/>
            <person name="Zhao H."/>
            <person name="Xu D."/>
            <person name="Zhang Y."/>
        </authorList>
    </citation>
    <scope>NUCLEOTIDE SEQUENCE [LARGE SCALE GENOMIC DNA]</scope>
    <source>
        <strain evidence="2">cv. Yunnan</strain>
    </source>
</reference>
<protein>
    <submittedName>
        <fullName evidence="1">Uncharacterized protein</fullName>
    </submittedName>
</protein>
<gene>
    <name evidence="1" type="ORF">L1987_33615</name>
</gene>
<dbReference type="EMBL" id="CM042028">
    <property type="protein sequence ID" value="KAI3798344.1"/>
    <property type="molecule type" value="Genomic_DNA"/>
</dbReference>